<feature type="transmembrane region" description="Helical" evidence="5">
    <location>
        <begin position="19"/>
        <end position="36"/>
    </location>
</feature>
<keyword evidence="5" id="KW-0997">Cell inner membrane</keyword>
<keyword evidence="5" id="KW-0406">Ion transport</keyword>
<comment type="similarity">
    <text evidence="5">Belongs to the MscS (TC 1.A.23) family.</text>
</comment>
<reference evidence="7 8" key="1">
    <citation type="submission" date="2017-01" db="EMBL/GenBank/DDBJ databases">
        <title>Genome Sequencing of a Marine Spirillum, Oceanospirillum multiglobuliferum ATCC 33336, from Japan.</title>
        <authorList>
            <person name="Carney J.G."/>
            <person name="Trachtenberg A.M."/>
            <person name="Rheaume B.A."/>
            <person name="Linnane J.D."/>
            <person name="Pitts N.L."/>
            <person name="Mykles D.L."/>
            <person name="Maclea K.S."/>
        </authorList>
    </citation>
    <scope>NUCLEOTIDE SEQUENCE [LARGE SCALE GENOMIC DNA]</scope>
    <source>
        <strain evidence="7 8">ATCC 33336</strain>
    </source>
</reference>
<evidence type="ECO:0000256" key="4">
    <source>
        <dbReference type="ARBA" id="ARBA00023136"/>
    </source>
</evidence>
<dbReference type="RefSeq" id="WP_078744730.1">
    <property type="nucleotide sequence ID" value="NZ_FUXG01000005.1"/>
</dbReference>
<sequence length="296" mass="33405">MSEIKEILAALAPFGGNKIIISVLLIVVGLLLRWLLVRLIRRYLTEEETLPKRWINTVTNITSLLILAGLVLVWLSELRFIALSVAAFVVALVVATREQIQCFLGALYIASSRAFSVGDWIKIGGHYGEVVSSDWLSTTLLEVDMETMSYGYTGRTLILPNNQFIAGTVQNLNFMRRYVAHSFQIILEPKELNLKEAKHQALSSAQHYCSPFKSVAERYSTLIEKRLGITLTGPDPSVRILTNSGAKSLLVVTIFCPTQKAVELEQQITEDFMDYYYQQLQKNRKNQDSTARVEKE</sequence>
<evidence type="ECO:0000256" key="5">
    <source>
        <dbReference type="RuleBase" id="RU369025"/>
    </source>
</evidence>
<evidence type="ECO:0000256" key="1">
    <source>
        <dbReference type="ARBA" id="ARBA00004370"/>
    </source>
</evidence>
<evidence type="ECO:0000313" key="7">
    <source>
        <dbReference type="EMBL" id="OPX55935.1"/>
    </source>
</evidence>
<dbReference type="STRING" id="64969.SAMN02745127_01111"/>
<evidence type="ECO:0000259" key="6">
    <source>
        <dbReference type="Pfam" id="PF00924"/>
    </source>
</evidence>
<feature type="domain" description="Mechanosensitive ion channel MscS" evidence="6">
    <location>
        <begin position="102"/>
        <end position="173"/>
    </location>
</feature>
<dbReference type="PANTHER" id="PTHR30221">
    <property type="entry name" value="SMALL-CONDUCTANCE MECHANOSENSITIVE CHANNEL"/>
    <property type="match status" value="1"/>
</dbReference>
<accession>A0A1T4NEE1</accession>
<dbReference type="GO" id="GO:0008381">
    <property type="term" value="F:mechanosensitive monoatomic ion channel activity"/>
    <property type="evidence" value="ECO:0007669"/>
    <property type="project" value="InterPro"/>
</dbReference>
<dbReference type="InterPro" id="IPR006685">
    <property type="entry name" value="MscS_channel_2nd"/>
</dbReference>
<dbReference type="OrthoDB" id="9775421at2"/>
<dbReference type="PANTHER" id="PTHR30221:SF1">
    <property type="entry name" value="SMALL-CONDUCTANCE MECHANOSENSITIVE CHANNEL"/>
    <property type="match status" value="1"/>
</dbReference>
<proteinExistence type="inferred from homology"/>
<evidence type="ECO:0000256" key="2">
    <source>
        <dbReference type="ARBA" id="ARBA00022692"/>
    </source>
</evidence>
<dbReference type="SUPFAM" id="SSF50182">
    <property type="entry name" value="Sm-like ribonucleoproteins"/>
    <property type="match status" value="1"/>
</dbReference>
<dbReference type="InterPro" id="IPR010920">
    <property type="entry name" value="LSM_dom_sf"/>
</dbReference>
<name>A0A1T4NEE1_9GAMM</name>
<keyword evidence="5" id="KW-0813">Transport</keyword>
<comment type="caution">
    <text evidence="5">Lacks conserved residue(s) required for the propagation of feature annotation.</text>
</comment>
<comment type="caution">
    <text evidence="7">The sequence shown here is derived from an EMBL/GenBank/DDBJ whole genome shotgun (WGS) entry which is preliminary data.</text>
</comment>
<dbReference type="InterPro" id="IPR045275">
    <property type="entry name" value="MscS_archaea/bacteria_type"/>
</dbReference>
<keyword evidence="5" id="KW-1003">Cell membrane</keyword>
<gene>
    <name evidence="7" type="ORF">BTE48_07000</name>
</gene>
<organism evidence="7 8">
    <name type="scientific">Oceanospirillum multiglobuliferum</name>
    <dbReference type="NCBI Taxonomy" id="64969"/>
    <lineage>
        <taxon>Bacteria</taxon>
        <taxon>Pseudomonadati</taxon>
        <taxon>Pseudomonadota</taxon>
        <taxon>Gammaproteobacteria</taxon>
        <taxon>Oceanospirillales</taxon>
        <taxon>Oceanospirillaceae</taxon>
        <taxon>Oceanospirillum</taxon>
    </lineage>
</organism>
<keyword evidence="4 5" id="KW-0472">Membrane</keyword>
<feature type="transmembrane region" description="Helical" evidence="5">
    <location>
        <begin position="57"/>
        <end position="74"/>
    </location>
</feature>
<comment type="subunit">
    <text evidence="5">Homoheptamer.</text>
</comment>
<comment type="function">
    <text evidence="5">Mechanosensitive channel that participates in the regulation of osmotic pressure changes within the cell, opening in response to stretch forces in the membrane lipid bilayer, without the need for other proteins. Contributes to normal resistance to hypoosmotic shock. Forms an ion channel of 1.0 nanosiemens conductance with a slight preference for anions.</text>
</comment>
<keyword evidence="3 5" id="KW-1133">Transmembrane helix</keyword>
<dbReference type="EMBL" id="MTSM01000006">
    <property type="protein sequence ID" value="OPX55935.1"/>
    <property type="molecule type" value="Genomic_DNA"/>
</dbReference>
<comment type="subcellular location">
    <subcellularLocation>
        <location evidence="5">Cell inner membrane</location>
        <topology evidence="5">Multi-pass membrane protein</topology>
    </subcellularLocation>
    <subcellularLocation>
        <location evidence="1">Membrane</location>
    </subcellularLocation>
</comment>
<dbReference type="AlphaFoldDB" id="A0A1T4NEE1"/>
<dbReference type="Proteomes" id="UP000191418">
    <property type="component" value="Unassembled WGS sequence"/>
</dbReference>
<evidence type="ECO:0000256" key="3">
    <source>
        <dbReference type="ARBA" id="ARBA00022989"/>
    </source>
</evidence>
<keyword evidence="2 5" id="KW-0812">Transmembrane</keyword>
<protein>
    <recommendedName>
        <fullName evidence="5">Small-conductance mechanosensitive channel</fullName>
    </recommendedName>
</protein>
<evidence type="ECO:0000313" key="8">
    <source>
        <dbReference type="Proteomes" id="UP000191418"/>
    </source>
</evidence>
<dbReference type="GO" id="GO:0005886">
    <property type="term" value="C:plasma membrane"/>
    <property type="evidence" value="ECO:0007669"/>
    <property type="project" value="UniProtKB-SubCell"/>
</dbReference>
<dbReference type="Gene3D" id="2.30.30.60">
    <property type="match status" value="1"/>
</dbReference>
<keyword evidence="8" id="KW-1185">Reference proteome</keyword>
<keyword evidence="5" id="KW-0407">Ion channel</keyword>
<dbReference type="InterPro" id="IPR023408">
    <property type="entry name" value="MscS_beta-dom_sf"/>
</dbReference>
<dbReference type="Pfam" id="PF00924">
    <property type="entry name" value="MS_channel_2nd"/>
    <property type="match status" value="1"/>
</dbReference>